<dbReference type="OrthoDB" id="3546297at2759"/>
<keyword evidence="4" id="KW-1185">Reference proteome</keyword>
<evidence type="ECO:0000256" key="1">
    <source>
        <dbReference type="SAM" id="Phobius"/>
    </source>
</evidence>
<proteinExistence type="predicted"/>
<evidence type="ECO:0000259" key="2">
    <source>
        <dbReference type="Pfam" id="PF20237"/>
    </source>
</evidence>
<reference evidence="3" key="1">
    <citation type="journal article" date="2020" name="Stud. Mycol.">
        <title>101 Dothideomycetes genomes: a test case for predicting lifestyles and emergence of pathogens.</title>
        <authorList>
            <person name="Haridas S."/>
            <person name="Albert R."/>
            <person name="Binder M."/>
            <person name="Bloem J."/>
            <person name="Labutti K."/>
            <person name="Salamov A."/>
            <person name="Andreopoulos B."/>
            <person name="Baker S."/>
            <person name="Barry K."/>
            <person name="Bills G."/>
            <person name="Bluhm B."/>
            <person name="Cannon C."/>
            <person name="Castanera R."/>
            <person name="Culley D."/>
            <person name="Daum C."/>
            <person name="Ezra D."/>
            <person name="Gonzalez J."/>
            <person name="Henrissat B."/>
            <person name="Kuo A."/>
            <person name="Liang C."/>
            <person name="Lipzen A."/>
            <person name="Lutzoni F."/>
            <person name="Magnuson J."/>
            <person name="Mondo S."/>
            <person name="Nolan M."/>
            <person name="Ohm R."/>
            <person name="Pangilinan J."/>
            <person name="Park H.-J."/>
            <person name="Ramirez L."/>
            <person name="Alfaro M."/>
            <person name="Sun H."/>
            <person name="Tritt A."/>
            <person name="Yoshinaga Y."/>
            <person name="Zwiers L.-H."/>
            <person name="Turgeon B."/>
            <person name="Goodwin S."/>
            <person name="Spatafora J."/>
            <person name="Crous P."/>
            <person name="Grigoriev I."/>
        </authorList>
    </citation>
    <scope>NUCLEOTIDE SEQUENCE</scope>
    <source>
        <strain evidence="3">CBS 122367</strain>
    </source>
</reference>
<name>A0A6G1JAC9_9PLEO</name>
<feature type="transmembrane region" description="Helical" evidence="1">
    <location>
        <begin position="52"/>
        <end position="71"/>
    </location>
</feature>
<feature type="transmembrane region" description="Helical" evidence="1">
    <location>
        <begin position="23"/>
        <end position="40"/>
    </location>
</feature>
<keyword evidence="1" id="KW-0812">Transmembrane</keyword>
<keyword evidence="1" id="KW-1133">Transmembrane helix</keyword>
<evidence type="ECO:0000313" key="4">
    <source>
        <dbReference type="Proteomes" id="UP000799291"/>
    </source>
</evidence>
<evidence type="ECO:0000313" key="3">
    <source>
        <dbReference type="EMBL" id="KAF2687524.1"/>
    </source>
</evidence>
<dbReference type="Pfam" id="PF20237">
    <property type="entry name" value="DUF6594"/>
    <property type="match status" value="1"/>
</dbReference>
<gene>
    <name evidence="3" type="ORF">K458DRAFT_415749</name>
</gene>
<dbReference type="InterPro" id="IPR046529">
    <property type="entry name" value="DUF6594"/>
</dbReference>
<sequence>MALGGGLALIVPMLIMVLHPTQVKSLVVTCVFVIAVAVGLAEFMDTAEPKDIIASVAGYAAVLVVFVGLNVPTESA</sequence>
<organism evidence="3 4">
    <name type="scientific">Lentithecium fluviatile CBS 122367</name>
    <dbReference type="NCBI Taxonomy" id="1168545"/>
    <lineage>
        <taxon>Eukaryota</taxon>
        <taxon>Fungi</taxon>
        <taxon>Dikarya</taxon>
        <taxon>Ascomycota</taxon>
        <taxon>Pezizomycotina</taxon>
        <taxon>Dothideomycetes</taxon>
        <taxon>Pleosporomycetidae</taxon>
        <taxon>Pleosporales</taxon>
        <taxon>Massarineae</taxon>
        <taxon>Lentitheciaceae</taxon>
        <taxon>Lentithecium</taxon>
    </lineage>
</organism>
<dbReference type="EMBL" id="MU005575">
    <property type="protein sequence ID" value="KAF2687524.1"/>
    <property type="molecule type" value="Genomic_DNA"/>
</dbReference>
<dbReference type="Proteomes" id="UP000799291">
    <property type="component" value="Unassembled WGS sequence"/>
</dbReference>
<protein>
    <recommendedName>
        <fullName evidence="2">DUF6594 domain-containing protein</fullName>
    </recommendedName>
</protein>
<feature type="domain" description="DUF6594" evidence="2">
    <location>
        <begin position="5"/>
        <end position="64"/>
    </location>
</feature>
<dbReference type="AlphaFoldDB" id="A0A6G1JAC9"/>
<keyword evidence="1" id="KW-0472">Membrane</keyword>
<accession>A0A6G1JAC9</accession>